<dbReference type="AlphaFoldDB" id="A0A5B7HEQ5"/>
<comment type="caution">
    <text evidence="1">The sequence shown here is derived from an EMBL/GenBank/DDBJ whole genome shotgun (WGS) entry which is preliminary data.</text>
</comment>
<accession>A0A5B7HEQ5</accession>
<sequence>MHFTPVFRSTCHSNWPQRQFLLLISLKSC</sequence>
<proteinExistence type="predicted"/>
<keyword evidence="2" id="KW-1185">Reference proteome</keyword>
<dbReference type="EMBL" id="VSRR010026792">
    <property type="protein sequence ID" value="MPC67807.1"/>
    <property type="molecule type" value="Genomic_DNA"/>
</dbReference>
<dbReference type="Proteomes" id="UP000324222">
    <property type="component" value="Unassembled WGS sequence"/>
</dbReference>
<protein>
    <submittedName>
        <fullName evidence="1">Uncharacterized protein</fullName>
    </submittedName>
</protein>
<evidence type="ECO:0000313" key="2">
    <source>
        <dbReference type="Proteomes" id="UP000324222"/>
    </source>
</evidence>
<organism evidence="1 2">
    <name type="scientific">Portunus trituberculatus</name>
    <name type="common">Swimming crab</name>
    <name type="synonym">Neptunus trituberculatus</name>
    <dbReference type="NCBI Taxonomy" id="210409"/>
    <lineage>
        <taxon>Eukaryota</taxon>
        <taxon>Metazoa</taxon>
        <taxon>Ecdysozoa</taxon>
        <taxon>Arthropoda</taxon>
        <taxon>Crustacea</taxon>
        <taxon>Multicrustacea</taxon>
        <taxon>Malacostraca</taxon>
        <taxon>Eumalacostraca</taxon>
        <taxon>Eucarida</taxon>
        <taxon>Decapoda</taxon>
        <taxon>Pleocyemata</taxon>
        <taxon>Brachyura</taxon>
        <taxon>Eubrachyura</taxon>
        <taxon>Portunoidea</taxon>
        <taxon>Portunidae</taxon>
        <taxon>Portuninae</taxon>
        <taxon>Portunus</taxon>
    </lineage>
</organism>
<gene>
    <name evidence="1" type="ORF">E2C01_061993</name>
</gene>
<name>A0A5B7HEQ5_PORTR</name>
<evidence type="ECO:0000313" key="1">
    <source>
        <dbReference type="EMBL" id="MPC67807.1"/>
    </source>
</evidence>
<reference evidence="1 2" key="1">
    <citation type="submission" date="2019-05" db="EMBL/GenBank/DDBJ databases">
        <title>Another draft genome of Portunus trituberculatus and its Hox gene families provides insights of decapod evolution.</title>
        <authorList>
            <person name="Jeong J.-H."/>
            <person name="Song I."/>
            <person name="Kim S."/>
            <person name="Choi T."/>
            <person name="Kim D."/>
            <person name="Ryu S."/>
            <person name="Kim W."/>
        </authorList>
    </citation>
    <scope>NUCLEOTIDE SEQUENCE [LARGE SCALE GENOMIC DNA]</scope>
    <source>
        <tissue evidence="1">Muscle</tissue>
    </source>
</reference>